<dbReference type="SUPFAM" id="SSF57850">
    <property type="entry name" value="RING/U-box"/>
    <property type="match status" value="1"/>
</dbReference>
<feature type="compositionally biased region" description="Low complexity" evidence="2">
    <location>
        <begin position="415"/>
        <end position="430"/>
    </location>
</feature>
<feature type="compositionally biased region" description="Basic and acidic residues" evidence="2">
    <location>
        <begin position="258"/>
        <end position="269"/>
    </location>
</feature>
<evidence type="ECO:0000256" key="2">
    <source>
        <dbReference type="SAM" id="MobiDB-lite"/>
    </source>
</evidence>
<evidence type="ECO:0000256" key="1">
    <source>
        <dbReference type="ARBA" id="ARBA00038101"/>
    </source>
</evidence>
<dbReference type="AlphaFoldDB" id="K0S503"/>
<dbReference type="SUPFAM" id="SSF81901">
    <property type="entry name" value="HCP-like"/>
    <property type="match status" value="1"/>
</dbReference>
<organism evidence="3 4">
    <name type="scientific">Thalassiosira oceanica</name>
    <name type="common">Marine diatom</name>
    <dbReference type="NCBI Taxonomy" id="159749"/>
    <lineage>
        <taxon>Eukaryota</taxon>
        <taxon>Sar</taxon>
        <taxon>Stramenopiles</taxon>
        <taxon>Ochrophyta</taxon>
        <taxon>Bacillariophyta</taxon>
        <taxon>Coscinodiscophyceae</taxon>
        <taxon>Thalassiosirophycidae</taxon>
        <taxon>Thalassiosirales</taxon>
        <taxon>Thalassiosiraceae</taxon>
        <taxon>Thalassiosira</taxon>
    </lineage>
</organism>
<sequence>MEPVGPDAGTPSQDDGAAAGGADDRSADAAEVARYSERLLSEGHERAEGDRCPICFLFVGLPFEEHAQMNVCCMKTVCDGCELAARQQGIYDRCPFCRAPLPSDDASALAMIQKRVNKGDAEAIYHLGNQYFYGLLGFTKDVPRAIELWTQAAELGSLDALNDLGHMYYNGDGVQQDKPRGIRHWQQAAMKGNVLSRHGLGYNEYNNGNCELAVQHWMISAKLGYEKSLNAIKQMFMGGLATKAQYARALRGYGAAVEETKSHQREEATRLGPRTQRALQDARTEGNYELAVQYWMISAKMGCEKSLNDIKKMFMRGEAVKAQRKRACPSSVQHRRPKLAMFRIRQSCSLDRHSATLSFLSPLTCPPPSRSIPPIRYAMLRHRPRPKWAQPRRVVAKARSRRSQKQEARSRFVMPSSSATARAPSAHYET</sequence>
<dbReference type="PANTHER" id="PTHR11102:SF160">
    <property type="entry name" value="ERAD-ASSOCIATED E3 UBIQUITIN-PROTEIN LIGASE COMPONENT HRD3"/>
    <property type="match status" value="1"/>
</dbReference>
<feature type="region of interest" description="Disordered" evidence="2">
    <location>
        <begin position="1"/>
        <end position="27"/>
    </location>
</feature>
<feature type="non-terminal residue" evidence="3">
    <location>
        <position position="430"/>
    </location>
</feature>
<proteinExistence type="inferred from homology"/>
<evidence type="ECO:0000313" key="4">
    <source>
        <dbReference type="Proteomes" id="UP000266841"/>
    </source>
</evidence>
<evidence type="ECO:0008006" key="5">
    <source>
        <dbReference type="Google" id="ProtNLM"/>
    </source>
</evidence>
<gene>
    <name evidence="3" type="ORF">THAOC_18413</name>
</gene>
<keyword evidence="4" id="KW-1185">Reference proteome</keyword>
<dbReference type="InterPro" id="IPR011990">
    <property type="entry name" value="TPR-like_helical_dom_sf"/>
</dbReference>
<dbReference type="InterPro" id="IPR006597">
    <property type="entry name" value="Sel1-like"/>
</dbReference>
<evidence type="ECO:0000313" key="3">
    <source>
        <dbReference type="EMBL" id="EJK61143.1"/>
    </source>
</evidence>
<feature type="compositionally biased region" description="Basic residues" evidence="2">
    <location>
        <begin position="394"/>
        <end position="403"/>
    </location>
</feature>
<dbReference type="PANTHER" id="PTHR11102">
    <property type="entry name" value="SEL-1-LIKE PROTEIN"/>
    <property type="match status" value="1"/>
</dbReference>
<feature type="region of interest" description="Disordered" evidence="2">
    <location>
        <begin position="388"/>
        <end position="430"/>
    </location>
</feature>
<reference evidence="3 4" key="1">
    <citation type="journal article" date="2012" name="Genome Biol.">
        <title>Genome and low-iron response of an oceanic diatom adapted to chronic iron limitation.</title>
        <authorList>
            <person name="Lommer M."/>
            <person name="Specht M."/>
            <person name="Roy A.S."/>
            <person name="Kraemer L."/>
            <person name="Andreson R."/>
            <person name="Gutowska M.A."/>
            <person name="Wolf J."/>
            <person name="Bergner S.V."/>
            <person name="Schilhabel M.B."/>
            <person name="Klostermeier U.C."/>
            <person name="Beiko R.G."/>
            <person name="Rosenstiel P."/>
            <person name="Hippler M."/>
            <person name="Laroche J."/>
        </authorList>
    </citation>
    <scope>NUCLEOTIDE SEQUENCE [LARGE SCALE GENOMIC DNA]</scope>
    <source>
        <strain evidence="3 4">CCMP1005</strain>
    </source>
</reference>
<dbReference type="OrthoDB" id="442451at2759"/>
<dbReference type="SMART" id="SM00671">
    <property type="entry name" value="SEL1"/>
    <property type="match status" value="2"/>
</dbReference>
<dbReference type="Pfam" id="PF08238">
    <property type="entry name" value="Sel1"/>
    <property type="match status" value="2"/>
</dbReference>
<dbReference type="eggNOG" id="KOG1550">
    <property type="taxonomic scope" value="Eukaryota"/>
</dbReference>
<protein>
    <recommendedName>
        <fullName evidence="5">RING-type domain-containing protein</fullName>
    </recommendedName>
</protein>
<dbReference type="Gene3D" id="1.25.40.10">
    <property type="entry name" value="Tetratricopeptide repeat domain"/>
    <property type="match status" value="1"/>
</dbReference>
<accession>K0S503</accession>
<dbReference type="InterPro" id="IPR050767">
    <property type="entry name" value="Sel1_AlgK"/>
</dbReference>
<comment type="similarity">
    <text evidence="1">Belongs to the sel-1 family.</text>
</comment>
<dbReference type="Proteomes" id="UP000266841">
    <property type="component" value="Unassembled WGS sequence"/>
</dbReference>
<dbReference type="EMBL" id="AGNL01020356">
    <property type="protein sequence ID" value="EJK61143.1"/>
    <property type="molecule type" value="Genomic_DNA"/>
</dbReference>
<feature type="region of interest" description="Disordered" evidence="2">
    <location>
        <begin position="258"/>
        <end position="280"/>
    </location>
</feature>
<comment type="caution">
    <text evidence="3">The sequence shown here is derived from an EMBL/GenBank/DDBJ whole genome shotgun (WGS) entry which is preliminary data.</text>
</comment>
<name>K0S503_THAOC</name>